<dbReference type="AlphaFoldDB" id="A0A9Q8LBY2"/>
<dbReference type="EMBL" id="CP090164">
    <property type="protein sequence ID" value="UJO14598.1"/>
    <property type="molecule type" value="Genomic_DNA"/>
</dbReference>
<evidence type="ECO:0000313" key="1">
    <source>
        <dbReference type="EMBL" id="UJO14598.1"/>
    </source>
</evidence>
<dbReference type="RefSeq" id="XP_047758964.1">
    <property type="nucleotide sequence ID" value="XM_047902503.1"/>
</dbReference>
<dbReference type="Proteomes" id="UP000756132">
    <property type="component" value="Chromosome 2"/>
</dbReference>
<proteinExistence type="predicted"/>
<name>A0A9Q8LBY2_PASFU</name>
<organism evidence="1 2">
    <name type="scientific">Passalora fulva</name>
    <name type="common">Tomato leaf mold</name>
    <name type="synonym">Cladosporium fulvum</name>
    <dbReference type="NCBI Taxonomy" id="5499"/>
    <lineage>
        <taxon>Eukaryota</taxon>
        <taxon>Fungi</taxon>
        <taxon>Dikarya</taxon>
        <taxon>Ascomycota</taxon>
        <taxon>Pezizomycotina</taxon>
        <taxon>Dothideomycetes</taxon>
        <taxon>Dothideomycetidae</taxon>
        <taxon>Mycosphaerellales</taxon>
        <taxon>Mycosphaerellaceae</taxon>
        <taxon>Fulvia</taxon>
    </lineage>
</organism>
<dbReference type="OrthoDB" id="5314997at2759"/>
<keyword evidence="2" id="KW-1185">Reference proteome</keyword>
<dbReference type="GeneID" id="71983233"/>
<evidence type="ECO:0000313" key="2">
    <source>
        <dbReference type="Proteomes" id="UP000756132"/>
    </source>
</evidence>
<sequence length="178" mass="20696">MGGAASKPHGRQALDLQTILGHPQPKPRKSIRLLDLPPELRLIIYSHYLATQIDSINYNHTRPPLLSVCRLIREEAICQYKKLLLTLWNDNCGSIRQTLRMYPHFQDYNLKAVMYYAIRHDIEMAASLGMWFLQELRMMEREGQLWGGDQCLGCRVKLELLELRMAFYRLPILVGEDG</sequence>
<accession>A0A9Q8LBY2</accession>
<protein>
    <submittedName>
        <fullName evidence="1">Uncharacterized protein</fullName>
    </submittedName>
</protein>
<reference evidence="1" key="1">
    <citation type="submission" date="2021-12" db="EMBL/GenBank/DDBJ databases">
        <authorList>
            <person name="Zaccaron A."/>
            <person name="Stergiopoulos I."/>
        </authorList>
    </citation>
    <scope>NUCLEOTIDE SEQUENCE</scope>
    <source>
        <strain evidence="1">Race5_Kim</strain>
    </source>
</reference>
<dbReference type="KEGG" id="ffu:CLAFUR5_03355"/>
<reference evidence="1" key="2">
    <citation type="journal article" date="2022" name="Microb. Genom.">
        <title>A chromosome-scale genome assembly of the tomato pathogen Cladosporium fulvum reveals a compartmentalized genome architecture and the presence of a dispensable chromosome.</title>
        <authorList>
            <person name="Zaccaron A.Z."/>
            <person name="Chen L.H."/>
            <person name="Samaras A."/>
            <person name="Stergiopoulos I."/>
        </authorList>
    </citation>
    <scope>NUCLEOTIDE SEQUENCE</scope>
    <source>
        <strain evidence="1">Race5_Kim</strain>
    </source>
</reference>
<gene>
    <name evidence="1" type="ORF">CLAFUR5_03355</name>
</gene>